<reference evidence="2 3" key="1">
    <citation type="submission" date="2023-05" db="EMBL/GenBank/DDBJ databases">
        <title>Novel species of genus Flectobacillus isolated from stream in China.</title>
        <authorList>
            <person name="Lu H."/>
        </authorList>
    </citation>
    <scope>NUCLEOTIDE SEQUENCE [LARGE SCALE GENOMIC DNA]</scope>
    <source>
        <strain evidence="2 3">KCTC 42575</strain>
    </source>
</reference>
<evidence type="ECO:0000313" key="2">
    <source>
        <dbReference type="EMBL" id="MDI9861450.1"/>
    </source>
</evidence>
<dbReference type="Proteomes" id="UP001236507">
    <property type="component" value="Unassembled WGS sequence"/>
</dbReference>
<comment type="caution">
    <text evidence="2">The sequence shown here is derived from an EMBL/GenBank/DDBJ whole genome shotgun (WGS) entry which is preliminary data.</text>
</comment>
<dbReference type="RefSeq" id="WP_283345849.1">
    <property type="nucleotide sequence ID" value="NZ_JASHIF010000019.1"/>
</dbReference>
<dbReference type="CDD" id="cd06259">
    <property type="entry name" value="YdcF-like"/>
    <property type="match status" value="1"/>
</dbReference>
<sequence>MNKLLIICAASNTSDGELSHIALDRLLTALQFLKNNPSFHILCTGGFGEAFNTSDYAHAQLMQNFLLEHGIAHESFVEFVLGENLLEDIQLTRRVLSRYSPEVVVVITSDYQMERVRLSFELYCSYPNMIFIEAKSSIFEDELERLKRQESQGVNRLRMMLRASQ</sequence>
<protein>
    <submittedName>
        <fullName evidence="2">YdcF family protein</fullName>
    </submittedName>
</protein>
<dbReference type="Pfam" id="PF02698">
    <property type="entry name" value="DUF218"/>
    <property type="match status" value="1"/>
</dbReference>
<dbReference type="Gene3D" id="3.40.50.620">
    <property type="entry name" value="HUPs"/>
    <property type="match status" value="1"/>
</dbReference>
<keyword evidence="3" id="KW-1185">Reference proteome</keyword>
<organism evidence="2 3">
    <name type="scientific">Flectobacillus roseus</name>
    <dbReference type="NCBI Taxonomy" id="502259"/>
    <lineage>
        <taxon>Bacteria</taxon>
        <taxon>Pseudomonadati</taxon>
        <taxon>Bacteroidota</taxon>
        <taxon>Cytophagia</taxon>
        <taxon>Cytophagales</taxon>
        <taxon>Flectobacillaceae</taxon>
        <taxon>Flectobacillus</taxon>
    </lineage>
</organism>
<evidence type="ECO:0000313" key="3">
    <source>
        <dbReference type="Proteomes" id="UP001236507"/>
    </source>
</evidence>
<proteinExistence type="predicted"/>
<dbReference type="EMBL" id="JASHIF010000019">
    <property type="protein sequence ID" value="MDI9861450.1"/>
    <property type="molecule type" value="Genomic_DNA"/>
</dbReference>
<feature type="domain" description="DUF218" evidence="1">
    <location>
        <begin position="22"/>
        <end position="123"/>
    </location>
</feature>
<name>A0ABT6YD28_9BACT</name>
<dbReference type="InterPro" id="IPR003848">
    <property type="entry name" value="DUF218"/>
</dbReference>
<gene>
    <name evidence="2" type="ORF">QM524_19680</name>
</gene>
<evidence type="ECO:0000259" key="1">
    <source>
        <dbReference type="Pfam" id="PF02698"/>
    </source>
</evidence>
<accession>A0ABT6YD28</accession>
<dbReference type="InterPro" id="IPR014729">
    <property type="entry name" value="Rossmann-like_a/b/a_fold"/>
</dbReference>